<feature type="repeat" description="TPR" evidence="1">
    <location>
        <begin position="163"/>
        <end position="196"/>
    </location>
</feature>
<evidence type="ECO:0000259" key="3">
    <source>
        <dbReference type="Pfam" id="PF12770"/>
    </source>
</evidence>
<keyword evidence="5" id="KW-1185">Reference proteome</keyword>
<reference evidence="4 5" key="1">
    <citation type="submission" date="2019-03" db="EMBL/GenBank/DDBJ databases">
        <title>Whole genome sequence of a novel Rubrobacter taiwanensis strain, isolated from Yellowstone National Park.</title>
        <authorList>
            <person name="Freed S."/>
            <person name="Ramaley R.F."/>
            <person name="Kyndt J.A."/>
        </authorList>
    </citation>
    <scope>NUCLEOTIDE SEQUENCE [LARGE SCALE GENOMIC DNA]</scope>
    <source>
        <strain evidence="4 5">Yellowstone</strain>
    </source>
</reference>
<dbReference type="PROSITE" id="PS50005">
    <property type="entry name" value="TPR"/>
    <property type="match status" value="1"/>
</dbReference>
<accession>A0A4R1BLL2</accession>
<feature type="domain" description="CHAT" evidence="3">
    <location>
        <begin position="683"/>
        <end position="942"/>
    </location>
</feature>
<keyword evidence="1" id="KW-0802">TPR repeat</keyword>
<dbReference type="PANTHER" id="PTHR10098">
    <property type="entry name" value="RAPSYN-RELATED"/>
    <property type="match status" value="1"/>
</dbReference>
<dbReference type="RefSeq" id="WP_132689967.1">
    <property type="nucleotide sequence ID" value="NZ_SKBU01000012.1"/>
</dbReference>
<evidence type="ECO:0000313" key="4">
    <source>
        <dbReference type="EMBL" id="TCJ18325.1"/>
    </source>
</evidence>
<dbReference type="InterPro" id="IPR019734">
    <property type="entry name" value="TPR_rpt"/>
</dbReference>
<dbReference type="Pfam" id="PF12770">
    <property type="entry name" value="CHAT"/>
    <property type="match status" value="1"/>
</dbReference>
<proteinExistence type="predicted"/>
<dbReference type="EMBL" id="SKBU01000012">
    <property type="protein sequence ID" value="TCJ18325.1"/>
    <property type="molecule type" value="Genomic_DNA"/>
</dbReference>
<dbReference type="Pfam" id="PF13424">
    <property type="entry name" value="TPR_12"/>
    <property type="match status" value="1"/>
</dbReference>
<comment type="caution">
    <text evidence="4">The sequence shown here is derived from an EMBL/GenBank/DDBJ whole genome shotgun (WGS) entry which is preliminary data.</text>
</comment>
<dbReference type="SUPFAM" id="SSF48452">
    <property type="entry name" value="TPR-like"/>
    <property type="match status" value="3"/>
</dbReference>
<dbReference type="Proteomes" id="UP000295244">
    <property type="component" value="Unassembled WGS sequence"/>
</dbReference>
<feature type="coiled-coil region" evidence="2">
    <location>
        <begin position="450"/>
        <end position="477"/>
    </location>
</feature>
<organism evidence="4 5">
    <name type="scientific">Rubrobacter taiwanensis</name>
    <dbReference type="NCBI Taxonomy" id="185139"/>
    <lineage>
        <taxon>Bacteria</taxon>
        <taxon>Bacillati</taxon>
        <taxon>Actinomycetota</taxon>
        <taxon>Rubrobacteria</taxon>
        <taxon>Rubrobacterales</taxon>
        <taxon>Rubrobacteraceae</taxon>
        <taxon>Rubrobacter</taxon>
    </lineage>
</organism>
<dbReference type="InterPro" id="IPR024983">
    <property type="entry name" value="CHAT_dom"/>
</dbReference>
<sequence>MAADADSDLIENLLALPAPGREDCLRSRGLLNEPGLSRLLDAAEELVHSDPGRARRLAEACAGLAEVAGAPAIEPRAIYLCVETNFINGRFEEALRLARTAQEGYLRLGRVLETLRTNVGQAAVLLELGHYREALGIGHEVLEALKGIEGPHVEERDVSLLTALTLQNIGGCYEYMGRYEEALEAYTSAESAYQELGMTERLGEIRNNRGLILLDLGRSRDALNAFKSAADFFAEAGLTLSYAKALNNVGEAHLRLGNYRDGLSALEEARRLLDSIEALADRHLLLRDTADAYLALNLYSEALAAYREASEALQRTGMSYERARALWGLGSALAFRSNLEEAESTLAEAASLFSEAGNLPLLSGVMLEQAALLEARGRHEAALQKASEALELVSGRDWPVQNFYARLRLADLRLTGPEEAERHLLEAKQIAESLALPNLRYRVNERLGNLHLLKRRLPEARELLQAAVDEIENLRGTVTQEAIRASFLKDKLAAYEGLLRVHLARRGQESVREAFAAAERAKSRALVDLLTGIVGKEPSTGGELQHRIQELQADLNAIYNQMLEGTGEEILEPGSRAAELETEINRLRIQAAATASPDPFAASPNTTPDRLPADEFLAAYHIVGEEILAFISDSGDLRVVRNLGAVAEVRELLQRFEVQMDRFRAGQGFTERHMEVMHRSVRRVLGALYGVLFAPLEELLERDKEVRRLAIIPHGLLHRVPFHALFDGERYLLERFEISYAPSATVYALCQERVPQSTNRALALGLSDPSIPATMAEAKAVARIFPDSELLLDKEATIEAFKSSSAGRGVLHLACHGLFRSDNPMFSSLKLHDGWLTAADAMNLNLEGALVTLSACESGRNEVIGGDEILGLTRAFLGTGATTLVVSLWLVQDETTAELMQSWYGHLQEGLGRAEALRVAQLEIKARHPHPYYWAPFVLVGRR</sequence>
<evidence type="ECO:0000256" key="2">
    <source>
        <dbReference type="SAM" id="Coils"/>
    </source>
</evidence>
<protein>
    <submittedName>
        <fullName evidence="4">CHAT domain-containing protein</fullName>
    </submittedName>
</protein>
<dbReference type="InterPro" id="IPR011990">
    <property type="entry name" value="TPR-like_helical_dom_sf"/>
</dbReference>
<name>A0A4R1BLL2_9ACTN</name>
<dbReference type="Gene3D" id="1.25.40.10">
    <property type="entry name" value="Tetratricopeptide repeat domain"/>
    <property type="match status" value="3"/>
</dbReference>
<gene>
    <name evidence="4" type="ORF">E0L93_06180</name>
</gene>
<evidence type="ECO:0000313" key="5">
    <source>
        <dbReference type="Proteomes" id="UP000295244"/>
    </source>
</evidence>
<dbReference type="SMART" id="SM00028">
    <property type="entry name" value="TPR"/>
    <property type="match status" value="7"/>
</dbReference>
<dbReference type="OrthoDB" id="9761935at2"/>
<keyword evidence="2" id="KW-0175">Coiled coil</keyword>
<dbReference type="PANTHER" id="PTHR10098:SF108">
    <property type="entry name" value="TETRATRICOPEPTIDE REPEAT PROTEIN 28"/>
    <property type="match status" value="1"/>
</dbReference>
<evidence type="ECO:0000256" key="1">
    <source>
        <dbReference type="PROSITE-ProRule" id="PRU00339"/>
    </source>
</evidence>
<dbReference type="AlphaFoldDB" id="A0A4R1BLL2"/>